<evidence type="ECO:0000313" key="1">
    <source>
        <dbReference type="EMBL" id="KAJ9581474.1"/>
    </source>
</evidence>
<dbReference type="AlphaFoldDB" id="A0AAD8E9C8"/>
<reference evidence="1" key="2">
    <citation type="submission" date="2023-05" db="EMBL/GenBank/DDBJ databases">
        <authorList>
            <person name="Fouks B."/>
        </authorList>
    </citation>
    <scope>NUCLEOTIDE SEQUENCE</scope>
    <source>
        <strain evidence="1">Stay&amp;Tobe</strain>
        <tissue evidence="1">Testes</tissue>
    </source>
</reference>
<dbReference type="EMBL" id="JASPKZ010007916">
    <property type="protein sequence ID" value="KAJ9581474.1"/>
    <property type="molecule type" value="Genomic_DNA"/>
</dbReference>
<protein>
    <submittedName>
        <fullName evidence="1">Uncharacterized protein</fullName>
    </submittedName>
</protein>
<reference evidence="1" key="1">
    <citation type="journal article" date="2023" name="IScience">
        <title>Live-bearing cockroach genome reveals convergent evolutionary mechanisms linked to viviparity in insects and beyond.</title>
        <authorList>
            <person name="Fouks B."/>
            <person name="Harrison M.C."/>
            <person name="Mikhailova A.A."/>
            <person name="Marchal E."/>
            <person name="English S."/>
            <person name="Carruthers M."/>
            <person name="Jennings E.C."/>
            <person name="Chiamaka E.L."/>
            <person name="Frigard R.A."/>
            <person name="Pippel M."/>
            <person name="Attardo G.M."/>
            <person name="Benoit J.B."/>
            <person name="Bornberg-Bauer E."/>
            <person name="Tobe S.S."/>
        </authorList>
    </citation>
    <scope>NUCLEOTIDE SEQUENCE</scope>
    <source>
        <strain evidence="1">Stay&amp;Tobe</strain>
    </source>
</reference>
<evidence type="ECO:0000313" key="2">
    <source>
        <dbReference type="Proteomes" id="UP001233999"/>
    </source>
</evidence>
<accession>A0AAD8E9C8</accession>
<gene>
    <name evidence="1" type="ORF">L9F63_023361</name>
</gene>
<sequence>THLCLHPANNTAYNNLNSLRQAMILRYLRTPFTQTLCVVSFRVECLNALDKIYSCDNNCELPDEGTDDVVTKITEVVLSLRILGNSLPILQKHQLSCMT</sequence>
<organism evidence="1 2">
    <name type="scientific">Diploptera punctata</name>
    <name type="common">Pacific beetle cockroach</name>
    <dbReference type="NCBI Taxonomy" id="6984"/>
    <lineage>
        <taxon>Eukaryota</taxon>
        <taxon>Metazoa</taxon>
        <taxon>Ecdysozoa</taxon>
        <taxon>Arthropoda</taxon>
        <taxon>Hexapoda</taxon>
        <taxon>Insecta</taxon>
        <taxon>Pterygota</taxon>
        <taxon>Neoptera</taxon>
        <taxon>Polyneoptera</taxon>
        <taxon>Dictyoptera</taxon>
        <taxon>Blattodea</taxon>
        <taxon>Blaberoidea</taxon>
        <taxon>Blaberidae</taxon>
        <taxon>Diplopterinae</taxon>
        <taxon>Diploptera</taxon>
    </lineage>
</organism>
<proteinExistence type="predicted"/>
<comment type="caution">
    <text evidence="1">The sequence shown here is derived from an EMBL/GenBank/DDBJ whole genome shotgun (WGS) entry which is preliminary data.</text>
</comment>
<feature type="non-terminal residue" evidence="1">
    <location>
        <position position="1"/>
    </location>
</feature>
<name>A0AAD8E9C8_DIPPU</name>
<keyword evidence="2" id="KW-1185">Reference proteome</keyword>
<feature type="non-terminal residue" evidence="1">
    <location>
        <position position="99"/>
    </location>
</feature>
<dbReference type="Proteomes" id="UP001233999">
    <property type="component" value="Unassembled WGS sequence"/>
</dbReference>